<comment type="caution">
    <text evidence="2">The sequence shown here is derived from an EMBL/GenBank/DDBJ whole genome shotgun (WGS) entry which is preliminary data.</text>
</comment>
<evidence type="ECO:0000313" key="2">
    <source>
        <dbReference type="EMBL" id="CAJ1962342.1"/>
    </source>
</evidence>
<evidence type="ECO:0000256" key="1">
    <source>
        <dbReference type="SAM" id="MobiDB-lite"/>
    </source>
</evidence>
<accession>A0AAD2G498</accession>
<keyword evidence="3" id="KW-1185">Reference proteome</keyword>
<evidence type="ECO:0000313" key="3">
    <source>
        <dbReference type="Proteomes" id="UP001295423"/>
    </source>
</evidence>
<reference evidence="2" key="1">
    <citation type="submission" date="2023-08" db="EMBL/GenBank/DDBJ databases">
        <authorList>
            <person name="Audoor S."/>
            <person name="Bilcke G."/>
        </authorList>
    </citation>
    <scope>NUCLEOTIDE SEQUENCE</scope>
</reference>
<sequence length="126" mass="13695">MPQNPEYRVTPTSRISTSAYHSHRIDDNTTARPKQTHISLKTKHSSIMGGKSLVTSHGVFFVAGFALGKYVDHEELMNYRDAHEGFGSRWRRRAGNAALGVAVLGAMTVVLKVTSRSSGSPAPATL</sequence>
<protein>
    <submittedName>
        <fullName evidence="2">Uncharacterized protein</fullName>
    </submittedName>
</protein>
<organism evidence="2 3">
    <name type="scientific">Cylindrotheca closterium</name>
    <dbReference type="NCBI Taxonomy" id="2856"/>
    <lineage>
        <taxon>Eukaryota</taxon>
        <taxon>Sar</taxon>
        <taxon>Stramenopiles</taxon>
        <taxon>Ochrophyta</taxon>
        <taxon>Bacillariophyta</taxon>
        <taxon>Bacillariophyceae</taxon>
        <taxon>Bacillariophycidae</taxon>
        <taxon>Bacillariales</taxon>
        <taxon>Bacillariaceae</taxon>
        <taxon>Cylindrotheca</taxon>
    </lineage>
</organism>
<dbReference type="AlphaFoldDB" id="A0AAD2G498"/>
<dbReference type="Proteomes" id="UP001295423">
    <property type="component" value="Unassembled WGS sequence"/>
</dbReference>
<dbReference type="EMBL" id="CAKOGP040002103">
    <property type="protein sequence ID" value="CAJ1962342.1"/>
    <property type="molecule type" value="Genomic_DNA"/>
</dbReference>
<feature type="region of interest" description="Disordered" evidence="1">
    <location>
        <begin position="20"/>
        <end position="43"/>
    </location>
</feature>
<proteinExistence type="predicted"/>
<name>A0AAD2G498_9STRA</name>
<feature type="compositionally biased region" description="Polar residues" evidence="1">
    <location>
        <begin position="30"/>
        <end position="39"/>
    </location>
</feature>
<gene>
    <name evidence="2" type="ORF">CYCCA115_LOCUS19639</name>
</gene>